<proteinExistence type="predicted"/>
<gene>
    <name evidence="1" type="ORF">WMSIL1_LOCUS11760</name>
</gene>
<dbReference type="EMBL" id="CABIJS010000555">
    <property type="protein sequence ID" value="VUZ53458.1"/>
    <property type="molecule type" value="Genomic_DNA"/>
</dbReference>
<protein>
    <submittedName>
        <fullName evidence="1">Uncharacterized protein</fullName>
    </submittedName>
</protein>
<keyword evidence="2" id="KW-1185">Reference proteome</keyword>
<dbReference type="AlphaFoldDB" id="A0A564Z3F5"/>
<name>A0A564Z3F5_HYMDI</name>
<reference evidence="1 2" key="1">
    <citation type="submission" date="2019-07" db="EMBL/GenBank/DDBJ databases">
        <authorList>
            <person name="Jastrzebski P J."/>
            <person name="Paukszto L."/>
            <person name="Jastrzebski P J."/>
        </authorList>
    </citation>
    <scope>NUCLEOTIDE SEQUENCE [LARGE SCALE GENOMIC DNA]</scope>
    <source>
        <strain evidence="1 2">WMS-il1</strain>
    </source>
</reference>
<evidence type="ECO:0000313" key="1">
    <source>
        <dbReference type="EMBL" id="VUZ53458.1"/>
    </source>
</evidence>
<accession>A0A564Z3F5</accession>
<organism evidence="1 2">
    <name type="scientific">Hymenolepis diminuta</name>
    <name type="common">Rat tapeworm</name>
    <dbReference type="NCBI Taxonomy" id="6216"/>
    <lineage>
        <taxon>Eukaryota</taxon>
        <taxon>Metazoa</taxon>
        <taxon>Spiralia</taxon>
        <taxon>Lophotrochozoa</taxon>
        <taxon>Platyhelminthes</taxon>
        <taxon>Cestoda</taxon>
        <taxon>Eucestoda</taxon>
        <taxon>Cyclophyllidea</taxon>
        <taxon>Hymenolepididae</taxon>
        <taxon>Hymenolepis</taxon>
    </lineage>
</organism>
<sequence>MNLSKLDKDLEDCIKNVSEFHYEPSVGEVFTTLYARNRDIHKNRMPFSPKDLTFEETIEKCEKVFGDNTSLFNKSFKGQNLAIREGKDIHKYTAAGLHSPCYREIRLKLLSLLHKSPDIIPSGG</sequence>
<evidence type="ECO:0000313" key="2">
    <source>
        <dbReference type="Proteomes" id="UP000321570"/>
    </source>
</evidence>
<dbReference type="Proteomes" id="UP000321570">
    <property type="component" value="Unassembled WGS sequence"/>
</dbReference>